<sequence>MDEIVSSSPPQLPTPPPSSNAATGRSAGRDHPGTSSAISRAKKECLSFTVSLQEGLRYVKALLLGQAKKTRARNEREAAEADLWTAKMQVDAADAAEDAKRRIHDKSA</sequence>
<keyword evidence="2" id="KW-1185">Reference proteome</keyword>
<feature type="region of interest" description="Disordered" evidence="1">
    <location>
        <begin position="1"/>
        <end position="40"/>
    </location>
</feature>
<accession>A0A8B8Q929</accession>
<dbReference type="Proteomes" id="UP000827889">
    <property type="component" value="Chromosome 2"/>
</dbReference>
<dbReference type="RefSeq" id="XP_030542782.1">
    <property type="nucleotide sequence ID" value="XM_030686922.2"/>
</dbReference>
<reference evidence="3" key="2">
    <citation type="submission" date="2025-08" db="UniProtKB">
        <authorList>
            <consortium name="RefSeq"/>
        </authorList>
    </citation>
    <scope>IDENTIFICATION</scope>
    <source>
        <tissue evidence="3">Leaf</tissue>
    </source>
</reference>
<protein>
    <submittedName>
        <fullName evidence="3">Uncharacterized protein LOC115749898</fullName>
    </submittedName>
</protein>
<reference evidence="2" key="1">
    <citation type="submission" date="2025-05" db="UniProtKB">
        <authorList>
            <consortium name="RefSeq"/>
        </authorList>
    </citation>
    <scope>NUCLEOTIDE SEQUENCE [LARGE SCALE GENOMIC DNA]</scope>
</reference>
<dbReference type="GeneID" id="115749898"/>
<evidence type="ECO:0000313" key="3">
    <source>
        <dbReference type="RefSeq" id="XP_030542782.1"/>
    </source>
</evidence>
<evidence type="ECO:0000313" key="2">
    <source>
        <dbReference type="Proteomes" id="UP000827889"/>
    </source>
</evidence>
<dbReference type="KEGG" id="rarg:115749898"/>
<proteinExistence type="predicted"/>
<name>A0A8B8Q929_9MYRT</name>
<evidence type="ECO:0000256" key="1">
    <source>
        <dbReference type="SAM" id="MobiDB-lite"/>
    </source>
</evidence>
<dbReference type="OrthoDB" id="678007at2759"/>
<organism evidence="2 3">
    <name type="scientific">Rhodamnia argentea</name>
    <dbReference type="NCBI Taxonomy" id="178133"/>
    <lineage>
        <taxon>Eukaryota</taxon>
        <taxon>Viridiplantae</taxon>
        <taxon>Streptophyta</taxon>
        <taxon>Embryophyta</taxon>
        <taxon>Tracheophyta</taxon>
        <taxon>Spermatophyta</taxon>
        <taxon>Magnoliopsida</taxon>
        <taxon>eudicotyledons</taxon>
        <taxon>Gunneridae</taxon>
        <taxon>Pentapetalae</taxon>
        <taxon>rosids</taxon>
        <taxon>malvids</taxon>
        <taxon>Myrtales</taxon>
        <taxon>Myrtaceae</taxon>
        <taxon>Myrtoideae</taxon>
        <taxon>Myrteae</taxon>
        <taxon>Australasian group</taxon>
        <taxon>Rhodamnia</taxon>
    </lineage>
</organism>
<gene>
    <name evidence="3" type="primary">LOC115749898</name>
</gene>
<dbReference type="AlphaFoldDB" id="A0A8B8Q929"/>